<evidence type="ECO:0000313" key="8">
    <source>
        <dbReference type="Proteomes" id="UP000317977"/>
    </source>
</evidence>
<dbReference type="Gene3D" id="1.10.1740.10">
    <property type="match status" value="1"/>
</dbReference>
<evidence type="ECO:0000259" key="6">
    <source>
        <dbReference type="Pfam" id="PF08281"/>
    </source>
</evidence>
<dbReference type="SUPFAM" id="SSF88946">
    <property type="entry name" value="Sigma2 domain of RNA polymerase sigma factors"/>
    <property type="match status" value="1"/>
</dbReference>
<name>A0A5C6F660_9BACT</name>
<dbReference type="InterPro" id="IPR039425">
    <property type="entry name" value="RNA_pol_sigma-70-like"/>
</dbReference>
<evidence type="ECO:0000256" key="4">
    <source>
        <dbReference type="ARBA" id="ARBA00023163"/>
    </source>
</evidence>
<reference evidence="7 8" key="1">
    <citation type="submission" date="2019-02" db="EMBL/GenBank/DDBJ databases">
        <title>Deep-cultivation of Planctomycetes and their phenomic and genomic characterization uncovers novel biology.</title>
        <authorList>
            <person name="Wiegand S."/>
            <person name="Jogler M."/>
            <person name="Boedeker C."/>
            <person name="Pinto D."/>
            <person name="Vollmers J."/>
            <person name="Rivas-Marin E."/>
            <person name="Kohn T."/>
            <person name="Peeters S.H."/>
            <person name="Heuer A."/>
            <person name="Rast P."/>
            <person name="Oberbeckmann S."/>
            <person name="Bunk B."/>
            <person name="Jeske O."/>
            <person name="Meyerdierks A."/>
            <person name="Storesund J.E."/>
            <person name="Kallscheuer N."/>
            <person name="Luecker S."/>
            <person name="Lage O.M."/>
            <person name="Pohl T."/>
            <person name="Merkel B.J."/>
            <person name="Hornburger P."/>
            <person name="Mueller R.-W."/>
            <person name="Bruemmer F."/>
            <person name="Labrenz M."/>
            <person name="Spormann A.M."/>
            <person name="Op Den Camp H."/>
            <person name="Overmann J."/>
            <person name="Amann R."/>
            <person name="Jetten M.S.M."/>
            <person name="Mascher T."/>
            <person name="Medema M.H."/>
            <person name="Devos D.P."/>
            <person name="Kaster A.-K."/>
            <person name="Ovreas L."/>
            <person name="Rohde M."/>
            <person name="Galperin M.Y."/>
            <person name="Jogler C."/>
        </authorList>
    </citation>
    <scope>NUCLEOTIDE SEQUENCE [LARGE SCALE GENOMIC DNA]</scope>
    <source>
        <strain evidence="7 8">Poly59</strain>
    </source>
</reference>
<dbReference type="AlphaFoldDB" id="A0A5C6F660"/>
<dbReference type="NCBIfam" id="TIGR02989">
    <property type="entry name" value="Sig-70_gvs1"/>
    <property type="match status" value="1"/>
</dbReference>
<dbReference type="Pfam" id="PF08281">
    <property type="entry name" value="Sigma70_r4_2"/>
    <property type="match status" value="1"/>
</dbReference>
<dbReference type="GO" id="GO:0003677">
    <property type="term" value="F:DNA binding"/>
    <property type="evidence" value="ECO:0007669"/>
    <property type="project" value="InterPro"/>
</dbReference>
<dbReference type="InterPro" id="IPR014331">
    <property type="entry name" value="RNA_pol_sigma70_ECF_RHOBA"/>
</dbReference>
<keyword evidence="2" id="KW-0805">Transcription regulation</keyword>
<organism evidence="7 8">
    <name type="scientific">Rubripirellula reticaptiva</name>
    <dbReference type="NCBI Taxonomy" id="2528013"/>
    <lineage>
        <taxon>Bacteria</taxon>
        <taxon>Pseudomonadati</taxon>
        <taxon>Planctomycetota</taxon>
        <taxon>Planctomycetia</taxon>
        <taxon>Pirellulales</taxon>
        <taxon>Pirellulaceae</taxon>
        <taxon>Rubripirellula</taxon>
    </lineage>
</organism>
<evidence type="ECO:0000259" key="5">
    <source>
        <dbReference type="Pfam" id="PF04542"/>
    </source>
</evidence>
<comment type="similarity">
    <text evidence="1">Belongs to the sigma-70 factor family. ECF subfamily.</text>
</comment>
<dbReference type="Gene3D" id="1.10.10.10">
    <property type="entry name" value="Winged helix-like DNA-binding domain superfamily/Winged helix DNA-binding domain"/>
    <property type="match status" value="1"/>
</dbReference>
<dbReference type="GO" id="GO:0016987">
    <property type="term" value="F:sigma factor activity"/>
    <property type="evidence" value="ECO:0007669"/>
    <property type="project" value="UniProtKB-KW"/>
</dbReference>
<dbReference type="InterPro" id="IPR007627">
    <property type="entry name" value="RNA_pol_sigma70_r2"/>
</dbReference>
<gene>
    <name evidence="7" type="primary">sigH_1</name>
    <name evidence="7" type="ORF">Poly59_18560</name>
</gene>
<proteinExistence type="inferred from homology"/>
<dbReference type="InterPro" id="IPR013324">
    <property type="entry name" value="RNA_pol_sigma_r3/r4-like"/>
</dbReference>
<evidence type="ECO:0000256" key="2">
    <source>
        <dbReference type="ARBA" id="ARBA00023015"/>
    </source>
</evidence>
<feature type="domain" description="RNA polymerase sigma factor 70 region 4 type 2" evidence="6">
    <location>
        <begin position="115"/>
        <end position="167"/>
    </location>
</feature>
<dbReference type="InterPro" id="IPR036388">
    <property type="entry name" value="WH-like_DNA-bd_sf"/>
</dbReference>
<comment type="caution">
    <text evidence="7">The sequence shown here is derived from an EMBL/GenBank/DDBJ whole genome shotgun (WGS) entry which is preliminary data.</text>
</comment>
<keyword evidence="3" id="KW-0731">Sigma factor</keyword>
<keyword evidence="8" id="KW-1185">Reference proteome</keyword>
<evidence type="ECO:0000256" key="1">
    <source>
        <dbReference type="ARBA" id="ARBA00010641"/>
    </source>
</evidence>
<dbReference type="InterPro" id="IPR014284">
    <property type="entry name" value="RNA_pol_sigma-70_dom"/>
</dbReference>
<dbReference type="InterPro" id="IPR013249">
    <property type="entry name" value="RNA_pol_sigma70_r4_t2"/>
</dbReference>
<feature type="domain" description="RNA polymerase sigma-70 region 2" evidence="5">
    <location>
        <begin position="20"/>
        <end position="84"/>
    </location>
</feature>
<dbReference type="InterPro" id="IPR013325">
    <property type="entry name" value="RNA_pol_sigma_r2"/>
</dbReference>
<dbReference type="GO" id="GO:0006352">
    <property type="term" value="P:DNA-templated transcription initiation"/>
    <property type="evidence" value="ECO:0007669"/>
    <property type="project" value="InterPro"/>
</dbReference>
<dbReference type="SUPFAM" id="SSF88659">
    <property type="entry name" value="Sigma3 and sigma4 domains of RNA polymerase sigma factors"/>
    <property type="match status" value="1"/>
</dbReference>
<accession>A0A5C6F660</accession>
<dbReference type="NCBIfam" id="TIGR02937">
    <property type="entry name" value="sigma70-ECF"/>
    <property type="match status" value="1"/>
</dbReference>
<dbReference type="Proteomes" id="UP000317977">
    <property type="component" value="Unassembled WGS sequence"/>
</dbReference>
<evidence type="ECO:0000256" key="3">
    <source>
        <dbReference type="ARBA" id="ARBA00023082"/>
    </source>
</evidence>
<keyword evidence="4" id="KW-0804">Transcription</keyword>
<evidence type="ECO:0000313" key="7">
    <source>
        <dbReference type="EMBL" id="TWU55556.1"/>
    </source>
</evidence>
<sequence length="182" mass="20915">MTMNDAETDVANEEVFMRLFLQSERRLLGFILSMVPNMADAEDLLQDTCATMWRKYDEFEPGTNFAAWGIAIARYQVLRYHRKVQTSKVVFSEPMLMQIAEAAETLSSQDAARTEALESCLAKLREKDRELIQLKYFSEKTTNETARQVDRSIESVYKSLSRIRDQLLGCIRQSIRVAGEIA</sequence>
<dbReference type="PANTHER" id="PTHR43133">
    <property type="entry name" value="RNA POLYMERASE ECF-TYPE SIGMA FACTO"/>
    <property type="match status" value="1"/>
</dbReference>
<protein>
    <submittedName>
        <fullName evidence="7">ECF RNA polymerase sigma factor SigH</fullName>
    </submittedName>
</protein>
<dbReference type="Pfam" id="PF04542">
    <property type="entry name" value="Sigma70_r2"/>
    <property type="match status" value="1"/>
</dbReference>
<dbReference type="EMBL" id="SJPX01000002">
    <property type="protein sequence ID" value="TWU55556.1"/>
    <property type="molecule type" value="Genomic_DNA"/>
</dbReference>
<dbReference type="PANTHER" id="PTHR43133:SF51">
    <property type="entry name" value="RNA POLYMERASE SIGMA FACTOR"/>
    <property type="match status" value="1"/>
</dbReference>